<feature type="domain" description="CusB-like beta-barrel" evidence="5">
    <location>
        <begin position="219"/>
        <end position="287"/>
    </location>
</feature>
<dbReference type="Gene3D" id="2.40.420.20">
    <property type="match status" value="1"/>
</dbReference>
<dbReference type="eggNOG" id="COG0845">
    <property type="taxonomic scope" value="Bacteria"/>
</dbReference>
<evidence type="ECO:0000313" key="7">
    <source>
        <dbReference type="EMBL" id="EGG30381.1"/>
    </source>
</evidence>
<dbReference type="GO" id="GO:1990281">
    <property type="term" value="C:efflux pump complex"/>
    <property type="evidence" value="ECO:0007669"/>
    <property type="project" value="TreeGrafter"/>
</dbReference>
<reference evidence="7 8" key="1">
    <citation type="journal article" date="2011" name="J. Bacteriol.">
        <title>Genome sequence of strain IMCC3088, a proteorhodopsin-containing marine bacterium belonging to the OM60/NOR5 clade.</title>
        <authorList>
            <person name="Jang Y."/>
            <person name="Oh H.M."/>
            <person name="Kang I."/>
            <person name="Lee K."/>
            <person name="Yang S.J."/>
            <person name="Cho J.C."/>
        </authorList>
    </citation>
    <scope>NUCLEOTIDE SEQUENCE [LARGE SCALE GENOMIC DNA]</scope>
    <source>
        <strain evidence="7 8">IMCC3088</strain>
    </source>
</reference>
<dbReference type="PANTHER" id="PTHR30469">
    <property type="entry name" value="MULTIDRUG RESISTANCE PROTEIN MDTA"/>
    <property type="match status" value="1"/>
</dbReference>
<dbReference type="PANTHER" id="PTHR30469:SF15">
    <property type="entry name" value="HLYD FAMILY OF SECRETION PROTEINS"/>
    <property type="match status" value="1"/>
</dbReference>
<dbReference type="Gene3D" id="2.40.30.170">
    <property type="match status" value="1"/>
</dbReference>
<dbReference type="RefSeq" id="WP_009575010.1">
    <property type="nucleotide sequence ID" value="NZ_AEIG01000016.1"/>
</dbReference>
<dbReference type="Proteomes" id="UP000005615">
    <property type="component" value="Unassembled WGS sequence"/>
</dbReference>
<evidence type="ECO:0000259" key="6">
    <source>
        <dbReference type="Pfam" id="PF25975"/>
    </source>
</evidence>
<dbReference type="Pfam" id="PF25917">
    <property type="entry name" value="BSH_RND"/>
    <property type="match status" value="1"/>
</dbReference>
<feature type="transmembrane region" description="Helical" evidence="3">
    <location>
        <begin position="7"/>
        <end position="29"/>
    </location>
</feature>
<name>F3L015_9GAMM</name>
<dbReference type="EMBL" id="AEIG01000016">
    <property type="protein sequence ID" value="EGG30381.1"/>
    <property type="molecule type" value="Genomic_DNA"/>
</dbReference>
<keyword evidence="8" id="KW-1185">Reference proteome</keyword>
<proteinExistence type="inferred from homology"/>
<sequence>MSSNQRLIAGSIGLFVFLGLVIVFMAGGFSERVQPGLLVEPAKVGGQGFAVRSIERQAFERVPGSVEARETTLVSSRIMSTVESVAVRAGDTVQAGDLLVSLDKRDLKARLESVVASRAALDARLEEAKRTLGRAEELLSRGLLSQADYDKAAAADAALVAERLALTENIREVETAISFTQVKAPISGRVVDRFAEPGDLASPGSRLVSLYNPASLEVSLKVREDLAMGLQLGDAVRVVVPSADRSFDAEVSEIVPAADRVSRSFDITLQVLEGQGLLPGLFAEAQIPAGSEIWRSIPKSLVQHLGQLNLVWVETDAGPVKRFIRLGREDGADVEVTAGLSDGEIVIAP</sequence>
<evidence type="ECO:0000259" key="4">
    <source>
        <dbReference type="Pfam" id="PF25917"/>
    </source>
</evidence>
<keyword evidence="3" id="KW-0472">Membrane</keyword>
<comment type="caution">
    <text evidence="7">The sequence shown here is derived from an EMBL/GenBank/DDBJ whole genome shotgun (WGS) entry which is preliminary data.</text>
</comment>
<gene>
    <name evidence="7" type="ORF">IMCC3088_627</name>
</gene>
<evidence type="ECO:0000256" key="1">
    <source>
        <dbReference type="ARBA" id="ARBA00009477"/>
    </source>
</evidence>
<dbReference type="Pfam" id="PF25954">
    <property type="entry name" value="Beta-barrel_RND_2"/>
    <property type="match status" value="1"/>
</dbReference>
<dbReference type="AlphaFoldDB" id="F3L015"/>
<dbReference type="GO" id="GO:0015562">
    <property type="term" value="F:efflux transmembrane transporter activity"/>
    <property type="evidence" value="ECO:0007669"/>
    <property type="project" value="TreeGrafter"/>
</dbReference>
<dbReference type="InterPro" id="IPR058792">
    <property type="entry name" value="Beta-barrel_RND_2"/>
</dbReference>
<dbReference type="InterPro" id="IPR058649">
    <property type="entry name" value="CzcB_C"/>
</dbReference>
<evidence type="ECO:0000259" key="5">
    <source>
        <dbReference type="Pfam" id="PF25954"/>
    </source>
</evidence>
<accession>F3L015</accession>
<organism evidence="7 8">
    <name type="scientific">Aequoribacter fuscus</name>
    <dbReference type="NCBI Taxonomy" id="2518989"/>
    <lineage>
        <taxon>Bacteria</taxon>
        <taxon>Pseudomonadati</taxon>
        <taxon>Pseudomonadota</taxon>
        <taxon>Gammaproteobacteria</taxon>
        <taxon>Cellvibrionales</taxon>
        <taxon>Halieaceae</taxon>
        <taxon>Aequoribacter</taxon>
    </lineage>
</organism>
<feature type="domain" description="CzcB-like C-terminal circularly permuted SH3-like" evidence="6">
    <location>
        <begin position="297"/>
        <end position="347"/>
    </location>
</feature>
<dbReference type="Gene3D" id="2.40.50.100">
    <property type="match status" value="1"/>
</dbReference>
<comment type="similarity">
    <text evidence="1">Belongs to the membrane fusion protein (MFP) (TC 8.A.1) family.</text>
</comment>
<dbReference type="Pfam" id="PF25975">
    <property type="entry name" value="CzcB_C"/>
    <property type="match status" value="1"/>
</dbReference>
<evidence type="ECO:0000313" key="8">
    <source>
        <dbReference type="Proteomes" id="UP000005615"/>
    </source>
</evidence>
<dbReference type="SUPFAM" id="SSF111369">
    <property type="entry name" value="HlyD-like secretion proteins"/>
    <property type="match status" value="1"/>
</dbReference>
<keyword evidence="3" id="KW-1133">Transmembrane helix</keyword>
<dbReference type="Gene3D" id="1.10.287.470">
    <property type="entry name" value="Helix hairpin bin"/>
    <property type="match status" value="1"/>
</dbReference>
<dbReference type="InterPro" id="IPR058625">
    <property type="entry name" value="MdtA-like_BSH"/>
</dbReference>
<feature type="domain" description="Multidrug resistance protein MdtA-like barrel-sandwich hybrid" evidence="4">
    <location>
        <begin position="74"/>
        <end position="205"/>
    </location>
</feature>
<dbReference type="OrthoDB" id="5730196at2"/>
<dbReference type="InterPro" id="IPR006143">
    <property type="entry name" value="RND_pump_MFP"/>
</dbReference>
<keyword evidence="2" id="KW-0175">Coiled coil</keyword>
<keyword evidence="3" id="KW-0812">Transmembrane</keyword>
<dbReference type="STRING" id="2518989.IMCC3088_627"/>
<dbReference type="NCBIfam" id="TIGR01730">
    <property type="entry name" value="RND_mfp"/>
    <property type="match status" value="1"/>
</dbReference>
<protein>
    <submittedName>
        <fullName evidence="7">Putative multidrug efflux system (AcrA/AcrE family) protein</fullName>
    </submittedName>
</protein>
<evidence type="ECO:0000256" key="2">
    <source>
        <dbReference type="SAM" id="Coils"/>
    </source>
</evidence>
<evidence type="ECO:0000256" key="3">
    <source>
        <dbReference type="SAM" id="Phobius"/>
    </source>
</evidence>
<feature type="coiled-coil region" evidence="2">
    <location>
        <begin position="111"/>
        <end position="138"/>
    </location>
</feature>